<dbReference type="EMBL" id="BARW01039998">
    <property type="protein sequence ID" value="GAJ23990.1"/>
    <property type="molecule type" value="Genomic_DNA"/>
</dbReference>
<dbReference type="AlphaFoldDB" id="X1W2N0"/>
<organism evidence="1">
    <name type="scientific">marine sediment metagenome</name>
    <dbReference type="NCBI Taxonomy" id="412755"/>
    <lineage>
        <taxon>unclassified sequences</taxon>
        <taxon>metagenomes</taxon>
        <taxon>ecological metagenomes</taxon>
    </lineage>
</organism>
<evidence type="ECO:0000313" key="1">
    <source>
        <dbReference type="EMBL" id="GAJ23990.1"/>
    </source>
</evidence>
<gene>
    <name evidence="1" type="ORF">S12H4_60671</name>
</gene>
<comment type="caution">
    <text evidence="1">The sequence shown here is derived from an EMBL/GenBank/DDBJ whole genome shotgun (WGS) entry which is preliminary data.</text>
</comment>
<feature type="non-terminal residue" evidence="1">
    <location>
        <position position="130"/>
    </location>
</feature>
<accession>X1W2N0</accession>
<feature type="non-terminal residue" evidence="1">
    <location>
        <position position="1"/>
    </location>
</feature>
<sequence length="130" mass="15778">KDNTKLTISIWHTSEFPFNHNIFINRQIYFRNYEREDIGEIFNRRINKLLELTEESREYRDFLIEILIPRIAEAFHGNLNICFKCFKEIHLRTKVLNTRNINLPLIEQIIKNYLIIKEQKITAKEQDIIS</sequence>
<proteinExistence type="predicted"/>
<name>X1W2N0_9ZZZZ</name>
<protein>
    <submittedName>
        <fullName evidence="1">Uncharacterized protein</fullName>
    </submittedName>
</protein>
<reference evidence="1" key="1">
    <citation type="journal article" date="2014" name="Front. Microbiol.">
        <title>High frequency of phylogenetically diverse reductive dehalogenase-homologous genes in deep subseafloor sedimentary metagenomes.</title>
        <authorList>
            <person name="Kawai M."/>
            <person name="Futagami T."/>
            <person name="Toyoda A."/>
            <person name="Takaki Y."/>
            <person name="Nishi S."/>
            <person name="Hori S."/>
            <person name="Arai W."/>
            <person name="Tsubouchi T."/>
            <person name="Morono Y."/>
            <person name="Uchiyama I."/>
            <person name="Ito T."/>
            <person name="Fujiyama A."/>
            <person name="Inagaki F."/>
            <person name="Takami H."/>
        </authorList>
    </citation>
    <scope>NUCLEOTIDE SEQUENCE</scope>
    <source>
        <strain evidence="1">Expedition CK06-06</strain>
    </source>
</reference>